<dbReference type="EMBL" id="JAHFXF010000155">
    <property type="protein sequence ID" value="KAG9694629.1"/>
    <property type="molecule type" value="Genomic_DNA"/>
</dbReference>
<dbReference type="OrthoDB" id="10370704at2759"/>
<organism evidence="2 3">
    <name type="scientific">Aureobasidium melanogenum</name>
    <name type="common">Aureobasidium pullulans var. melanogenum</name>
    <dbReference type="NCBI Taxonomy" id="46634"/>
    <lineage>
        <taxon>Eukaryota</taxon>
        <taxon>Fungi</taxon>
        <taxon>Dikarya</taxon>
        <taxon>Ascomycota</taxon>
        <taxon>Pezizomycotina</taxon>
        <taxon>Dothideomycetes</taxon>
        <taxon>Dothideomycetidae</taxon>
        <taxon>Dothideales</taxon>
        <taxon>Saccotheciaceae</taxon>
        <taxon>Aureobasidium</taxon>
    </lineage>
</organism>
<feature type="region of interest" description="Disordered" evidence="1">
    <location>
        <begin position="116"/>
        <end position="146"/>
    </location>
</feature>
<evidence type="ECO:0000256" key="1">
    <source>
        <dbReference type="SAM" id="MobiDB-lite"/>
    </source>
</evidence>
<dbReference type="AlphaFoldDB" id="A0A9P8J999"/>
<proteinExistence type="predicted"/>
<name>A0A9P8J999_AURME</name>
<evidence type="ECO:0000313" key="2">
    <source>
        <dbReference type="EMBL" id="KAG9694629.1"/>
    </source>
</evidence>
<feature type="compositionally biased region" description="Acidic residues" evidence="1">
    <location>
        <begin position="117"/>
        <end position="127"/>
    </location>
</feature>
<feature type="region of interest" description="Disordered" evidence="1">
    <location>
        <begin position="14"/>
        <end position="66"/>
    </location>
</feature>
<gene>
    <name evidence="2" type="ORF">KCU76_g5091</name>
</gene>
<reference evidence="2" key="2">
    <citation type="submission" date="2021-08" db="EMBL/GenBank/DDBJ databases">
        <authorList>
            <person name="Gostincar C."/>
            <person name="Sun X."/>
            <person name="Song Z."/>
            <person name="Gunde-Cimerman N."/>
        </authorList>
    </citation>
    <scope>NUCLEOTIDE SEQUENCE</scope>
    <source>
        <strain evidence="2">EXF-9911</strain>
    </source>
</reference>
<dbReference type="Proteomes" id="UP000779574">
    <property type="component" value="Unassembled WGS sequence"/>
</dbReference>
<feature type="non-terminal residue" evidence="2">
    <location>
        <position position="239"/>
    </location>
</feature>
<sequence length="239" mass="27022">MLIRWTDEALSAGSKPSTLRWLDDDDRGEADDEDEEKDATADVSTAVGKERKSSGAARPPVRRRRVRRVRAVDHHLVLANKHKMVYPNDKLFDPKEFFEHADPGAIELEGDAVSADADGEDEVDGDAGAEPATRPRPRSQIAPSKLNGIDEAGGSYYCTAGDKAVLKPYQARYEAANNHWESHWPDPKSISSNNWKLEQARFAFNSKKADRILRKNVLDESEYPGRELRERQLQLWQRQ</sequence>
<reference evidence="2" key="1">
    <citation type="journal article" date="2021" name="J Fungi (Basel)">
        <title>Virulence traits and population genomics of the black yeast Aureobasidium melanogenum.</title>
        <authorList>
            <person name="Cernosa A."/>
            <person name="Sun X."/>
            <person name="Gostincar C."/>
            <person name="Fang C."/>
            <person name="Gunde-Cimerman N."/>
            <person name="Song Z."/>
        </authorList>
    </citation>
    <scope>NUCLEOTIDE SEQUENCE</scope>
    <source>
        <strain evidence="2">EXF-9911</strain>
    </source>
</reference>
<feature type="compositionally biased region" description="Acidic residues" evidence="1">
    <location>
        <begin position="23"/>
        <end position="37"/>
    </location>
</feature>
<comment type="caution">
    <text evidence="2">The sequence shown here is derived from an EMBL/GenBank/DDBJ whole genome shotgun (WGS) entry which is preliminary data.</text>
</comment>
<accession>A0A9P8J999</accession>
<evidence type="ECO:0000313" key="3">
    <source>
        <dbReference type="Proteomes" id="UP000779574"/>
    </source>
</evidence>
<protein>
    <submittedName>
        <fullName evidence="2">Uncharacterized protein</fullName>
    </submittedName>
</protein>